<accession>A0ABR6BAD8</accession>
<dbReference type="Proteomes" id="UP000517916">
    <property type="component" value="Unassembled WGS sequence"/>
</dbReference>
<gene>
    <name evidence="1" type="ORF">BC739_000889</name>
</gene>
<name>A0ABR6BAD8_9PSEU</name>
<evidence type="ECO:0000313" key="2">
    <source>
        <dbReference type="Proteomes" id="UP000517916"/>
    </source>
</evidence>
<reference evidence="1 2" key="1">
    <citation type="submission" date="2020-08" db="EMBL/GenBank/DDBJ databases">
        <title>Genomic Encyclopedia of Archaeal and Bacterial Type Strains, Phase II (KMG-II): from individual species to whole genera.</title>
        <authorList>
            <person name="Goeker M."/>
        </authorList>
    </citation>
    <scope>NUCLEOTIDE SEQUENCE [LARGE SCALE GENOMIC DNA]</scope>
    <source>
        <strain evidence="1 2">DSM 43850</strain>
    </source>
</reference>
<comment type="caution">
    <text evidence="1">The sequence shown here is derived from an EMBL/GenBank/DDBJ whole genome shotgun (WGS) entry which is preliminary data.</text>
</comment>
<keyword evidence="2" id="KW-1185">Reference proteome</keyword>
<evidence type="ECO:0000313" key="1">
    <source>
        <dbReference type="EMBL" id="MBA8923692.1"/>
    </source>
</evidence>
<sequence length="56" mass="5752">MSGANCADTPFALEASALKSIPVTVRFPCSPKYPSRGSVRVTNPIVDLAISSTGGL</sequence>
<protein>
    <submittedName>
        <fullName evidence="1">Uncharacterized protein</fullName>
    </submittedName>
</protein>
<organism evidence="1 2">
    <name type="scientific">Kutzneria viridogrisea</name>
    <dbReference type="NCBI Taxonomy" id="47990"/>
    <lineage>
        <taxon>Bacteria</taxon>
        <taxon>Bacillati</taxon>
        <taxon>Actinomycetota</taxon>
        <taxon>Actinomycetes</taxon>
        <taxon>Pseudonocardiales</taxon>
        <taxon>Pseudonocardiaceae</taxon>
        <taxon>Kutzneria</taxon>
    </lineage>
</organism>
<dbReference type="EMBL" id="JACJID010000001">
    <property type="protein sequence ID" value="MBA8923692.1"/>
    <property type="molecule type" value="Genomic_DNA"/>
</dbReference>
<proteinExistence type="predicted"/>